<keyword evidence="4 6" id="KW-0472">Membrane</keyword>
<sequence length="993" mass="110451">MATTAPVAIRLLLVLLNMDVLLTDNFVPEPDDNCALWIQPPAGVPEAFPIGLGRKAVCGVNSTQPTTCPDERTCQEECVNLRGIQHCWCDEGCDDYGDCGRDSPRNVCYRTGPPFPTGHPVTGAGVPPARRAREECVRTWITNVLERGGVPVRAEYGGHWLEAGCPPGYRNKEIESKCISEQGTLIGNLTLNNTDHMIHSVPVTGRLDNEWRHFKNVYCAFCQGVKLQDMLPWNLSKIHCTELHLISPGLPPVLVDQDCVKFAYRFDPSCPTDDAGAPFKQARVCKPDLVEDCPDELEMNATEAWAADLCKSYMALIQCDVRWYKNPHCCVCHGHKTSKFCYKPNTIPGSASTPISIPFDFLPLADDAIDSVALYLECPHGFNFSFNAQKCIPAGEVRALYCDKALPVVQAKVLVSVEKTASSDNSWLQVFVSLFEESMFLDRYQTTIANLDYKLQTSEGEQPAPRSQQGFDGFLWELSFDTSNISTVWEQFNNLSDEMTAMELALVNNTPSIELLQMKLTEICSGEDTLDRCTEQTFDPNEVTLYVFGGVKYIHHDDELVLYRADSLILRVEYSLESRSPNVWEVYRELIICNATKDLLCHYITLRPSEYRIDEDGAMRFNVEGRHYESTDYLILTDDSAQVCKDNFQDLWFDYSLPQYILNVVGTTLSSLALVLTFITYCAFSNLRTVPGCATMHFVVALFAGEILLLVGGSSGIRESHGACTFMAVICHYIWMACFFWMTALGFDVSRTFSMTTGPRLVEKSGHALLWMCAFAWGMPAVIIAVCLPLHFVYSSTSSLGGIEFNYGLGGVCWIRPEMANLLAFGLPVLASLLINAALFVKTIVGLRESKKITSFIEKDKSAMQRASDEFFIYLKVSVLMGLTWIWFFIAAFTRETAIYYVAIILNAFHGCFVFVAFVCNRRVWAMWRRKIGGKRGAGTSSSSRSRSGTISTGKVGGSLGTNMTKSSSVVTSESPVSGSPVPERIGLNGTQL</sequence>
<evidence type="ECO:0000256" key="7">
    <source>
        <dbReference type="SAM" id="SignalP"/>
    </source>
</evidence>
<dbReference type="PANTHER" id="PTHR45902:SF1">
    <property type="entry name" value="LATROPHILIN RECEPTOR-LIKE PROTEIN A"/>
    <property type="match status" value="1"/>
</dbReference>
<dbReference type="PROSITE" id="PS50261">
    <property type="entry name" value="G_PROTEIN_RECEP_F2_4"/>
    <property type="match status" value="1"/>
</dbReference>
<gene>
    <name evidence="10" type="primary">LOC110985775</name>
</gene>
<feature type="chain" id="PRO_5034753312" evidence="7">
    <location>
        <begin position="24"/>
        <end position="993"/>
    </location>
</feature>
<feature type="compositionally biased region" description="Low complexity" evidence="5">
    <location>
        <begin position="967"/>
        <end position="983"/>
    </location>
</feature>
<evidence type="ECO:0000256" key="4">
    <source>
        <dbReference type="ARBA" id="ARBA00023136"/>
    </source>
</evidence>
<keyword evidence="7" id="KW-0732">Signal</keyword>
<evidence type="ECO:0000256" key="2">
    <source>
        <dbReference type="ARBA" id="ARBA00022692"/>
    </source>
</evidence>
<feature type="transmembrane region" description="Helical" evidence="6">
    <location>
        <begin position="660"/>
        <end position="684"/>
    </location>
</feature>
<feature type="compositionally biased region" description="Low complexity" evidence="5">
    <location>
        <begin position="938"/>
        <end position="954"/>
    </location>
</feature>
<evidence type="ECO:0000256" key="1">
    <source>
        <dbReference type="ARBA" id="ARBA00004141"/>
    </source>
</evidence>
<feature type="transmembrane region" description="Helical" evidence="6">
    <location>
        <begin position="822"/>
        <end position="841"/>
    </location>
</feature>
<keyword evidence="3 6" id="KW-1133">Transmembrane helix</keyword>
<name>A0A8B7ZAR3_ACAPL</name>
<comment type="subcellular location">
    <subcellularLocation>
        <location evidence="1">Membrane</location>
        <topology evidence="1">Multi-pass membrane protein</topology>
    </subcellularLocation>
</comment>
<evidence type="ECO:0000259" key="8">
    <source>
        <dbReference type="PROSITE" id="PS50261"/>
    </source>
</evidence>
<dbReference type="InterPro" id="IPR053231">
    <property type="entry name" value="GPCR_LN-TM7"/>
</dbReference>
<feature type="transmembrane region" description="Helical" evidence="6">
    <location>
        <begin position="696"/>
        <end position="714"/>
    </location>
</feature>
<keyword evidence="2 6" id="KW-0812">Transmembrane</keyword>
<feature type="transmembrane region" description="Helical" evidence="6">
    <location>
        <begin position="726"/>
        <end position="747"/>
    </location>
</feature>
<proteinExistence type="predicted"/>
<dbReference type="Proteomes" id="UP000694845">
    <property type="component" value="Unplaced"/>
</dbReference>
<feature type="signal peptide" evidence="7">
    <location>
        <begin position="1"/>
        <end position="23"/>
    </location>
</feature>
<evidence type="ECO:0000256" key="5">
    <source>
        <dbReference type="SAM" id="MobiDB-lite"/>
    </source>
</evidence>
<evidence type="ECO:0000256" key="6">
    <source>
        <dbReference type="SAM" id="Phobius"/>
    </source>
</evidence>
<dbReference type="GO" id="GO:0007166">
    <property type="term" value="P:cell surface receptor signaling pathway"/>
    <property type="evidence" value="ECO:0007669"/>
    <property type="project" value="InterPro"/>
</dbReference>
<evidence type="ECO:0000313" key="9">
    <source>
        <dbReference type="Proteomes" id="UP000694845"/>
    </source>
</evidence>
<keyword evidence="9" id="KW-1185">Reference proteome</keyword>
<dbReference type="GO" id="GO:0016020">
    <property type="term" value="C:membrane"/>
    <property type="evidence" value="ECO:0007669"/>
    <property type="project" value="UniProtKB-SubCell"/>
</dbReference>
<feature type="transmembrane region" description="Helical" evidence="6">
    <location>
        <begin position="871"/>
        <end position="893"/>
    </location>
</feature>
<dbReference type="GeneID" id="110985775"/>
<accession>A0A8B7ZAR3</accession>
<dbReference type="PRINTS" id="PR00249">
    <property type="entry name" value="GPCRSECRETIN"/>
</dbReference>
<dbReference type="InterPro" id="IPR017981">
    <property type="entry name" value="GPCR_2-like_7TM"/>
</dbReference>
<reference evidence="10" key="1">
    <citation type="submission" date="2025-08" db="UniProtKB">
        <authorList>
            <consortium name="RefSeq"/>
        </authorList>
    </citation>
    <scope>IDENTIFICATION</scope>
</reference>
<dbReference type="PANTHER" id="PTHR45902">
    <property type="entry name" value="LATROPHILIN RECEPTOR-LIKE PROTEIN A"/>
    <property type="match status" value="1"/>
</dbReference>
<organism evidence="9 10">
    <name type="scientific">Acanthaster planci</name>
    <name type="common">Crown-of-thorns starfish</name>
    <dbReference type="NCBI Taxonomy" id="133434"/>
    <lineage>
        <taxon>Eukaryota</taxon>
        <taxon>Metazoa</taxon>
        <taxon>Echinodermata</taxon>
        <taxon>Eleutherozoa</taxon>
        <taxon>Asterozoa</taxon>
        <taxon>Asteroidea</taxon>
        <taxon>Valvatacea</taxon>
        <taxon>Valvatida</taxon>
        <taxon>Acanthasteridae</taxon>
        <taxon>Acanthaster</taxon>
    </lineage>
</organism>
<dbReference type="AlphaFoldDB" id="A0A8B7ZAR3"/>
<feature type="transmembrane region" description="Helical" evidence="6">
    <location>
        <begin position="899"/>
        <end position="920"/>
    </location>
</feature>
<dbReference type="CDD" id="cd15039">
    <property type="entry name" value="7tmB3_Methuselah-like"/>
    <property type="match status" value="1"/>
</dbReference>
<feature type="domain" description="G-protein coupled receptors family 2 profile 2" evidence="8">
    <location>
        <begin position="659"/>
        <end position="922"/>
    </location>
</feature>
<dbReference type="RefSeq" id="XP_022102769.1">
    <property type="nucleotide sequence ID" value="XM_022247077.1"/>
</dbReference>
<dbReference type="OrthoDB" id="6134459at2759"/>
<protein>
    <submittedName>
        <fullName evidence="10">Uncharacterized protein LOC110985775</fullName>
    </submittedName>
</protein>
<evidence type="ECO:0000313" key="10">
    <source>
        <dbReference type="RefSeq" id="XP_022102769.1"/>
    </source>
</evidence>
<dbReference type="KEGG" id="aplc:110985775"/>
<dbReference type="OMA" id="FWMTALG"/>
<dbReference type="Pfam" id="PF00002">
    <property type="entry name" value="7tm_2"/>
    <property type="match status" value="1"/>
</dbReference>
<feature type="transmembrane region" description="Helical" evidence="6">
    <location>
        <begin position="768"/>
        <end position="792"/>
    </location>
</feature>
<evidence type="ECO:0000256" key="3">
    <source>
        <dbReference type="ARBA" id="ARBA00022989"/>
    </source>
</evidence>
<feature type="region of interest" description="Disordered" evidence="5">
    <location>
        <begin position="934"/>
        <end position="993"/>
    </location>
</feature>
<dbReference type="Gene3D" id="1.20.1070.10">
    <property type="entry name" value="Rhodopsin 7-helix transmembrane proteins"/>
    <property type="match status" value="1"/>
</dbReference>
<dbReference type="InterPro" id="IPR000832">
    <property type="entry name" value="GPCR_2_secretin-like"/>
</dbReference>
<dbReference type="GO" id="GO:0004930">
    <property type="term" value="F:G protein-coupled receptor activity"/>
    <property type="evidence" value="ECO:0007669"/>
    <property type="project" value="InterPro"/>
</dbReference>